<evidence type="ECO:0000256" key="2">
    <source>
        <dbReference type="ARBA" id="ARBA00004994"/>
    </source>
</evidence>
<dbReference type="EC" id="1.1.1.169" evidence="4 10"/>
<dbReference type="InterPro" id="IPR013332">
    <property type="entry name" value="KPR_N"/>
</dbReference>
<dbReference type="Gene3D" id="1.10.1040.10">
    <property type="entry name" value="N-(1-d-carboxylethyl)-l-norvaline Dehydrogenase, domain 2"/>
    <property type="match status" value="1"/>
</dbReference>
<feature type="domain" description="Ketopantoate reductase N-terminal" evidence="11">
    <location>
        <begin position="3"/>
        <end position="140"/>
    </location>
</feature>
<reference evidence="13 14" key="1">
    <citation type="submission" date="2017-06" db="EMBL/GenBank/DDBJ databases">
        <authorList>
            <person name="Kim H.J."/>
            <person name="Triplett B.A."/>
        </authorList>
    </citation>
    <scope>NUCLEOTIDE SEQUENCE [LARGE SCALE GENOMIC DNA]</scope>
    <source>
        <strain evidence="13 14">DSM 25597</strain>
    </source>
</reference>
<dbReference type="InterPro" id="IPR036291">
    <property type="entry name" value="NAD(P)-bd_dom_sf"/>
</dbReference>
<comment type="catalytic activity">
    <reaction evidence="9 10">
        <text>(R)-pantoate + NADP(+) = 2-dehydropantoate + NADPH + H(+)</text>
        <dbReference type="Rhea" id="RHEA:16233"/>
        <dbReference type="ChEBI" id="CHEBI:11561"/>
        <dbReference type="ChEBI" id="CHEBI:15378"/>
        <dbReference type="ChEBI" id="CHEBI:15980"/>
        <dbReference type="ChEBI" id="CHEBI:57783"/>
        <dbReference type="ChEBI" id="CHEBI:58349"/>
        <dbReference type="EC" id="1.1.1.169"/>
    </reaction>
</comment>
<evidence type="ECO:0000256" key="8">
    <source>
        <dbReference type="ARBA" id="ARBA00032024"/>
    </source>
</evidence>
<proteinExistence type="inferred from homology"/>
<dbReference type="SUPFAM" id="SSF48179">
    <property type="entry name" value="6-phosphogluconate dehydrogenase C-terminal domain-like"/>
    <property type="match status" value="1"/>
</dbReference>
<dbReference type="NCBIfam" id="TIGR00745">
    <property type="entry name" value="apbA_panE"/>
    <property type="match status" value="1"/>
</dbReference>
<dbReference type="InterPro" id="IPR008927">
    <property type="entry name" value="6-PGluconate_DH-like_C_sf"/>
</dbReference>
<feature type="domain" description="Ketopantoate reductase C-terminal" evidence="12">
    <location>
        <begin position="178"/>
        <end position="298"/>
    </location>
</feature>
<dbReference type="Pfam" id="PF08546">
    <property type="entry name" value="ApbA_C"/>
    <property type="match status" value="1"/>
</dbReference>
<dbReference type="InterPro" id="IPR013752">
    <property type="entry name" value="KPA_reductase"/>
</dbReference>
<dbReference type="EMBL" id="FZNY01000001">
    <property type="protein sequence ID" value="SNR41990.1"/>
    <property type="molecule type" value="Genomic_DNA"/>
</dbReference>
<comment type="function">
    <text evidence="1 10">Catalyzes the NADPH-dependent reduction of ketopantoate into pantoic acid.</text>
</comment>
<comment type="pathway">
    <text evidence="2 10">Cofactor biosynthesis; (R)-pantothenate biosynthesis; (R)-pantoate from 3-methyl-2-oxobutanoate: step 2/2.</text>
</comment>
<dbReference type="PANTHER" id="PTHR21708">
    <property type="entry name" value="PROBABLE 2-DEHYDROPANTOATE 2-REDUCTASE"/>
    <property type="match status" value="1"/>
</dbReference>
<name>A0A238W618_9FLAO</name>
<evidence type="ECO:0000256" key="3">
    <source>
        <dbReference type="ARBA" id="ARBA00007870"/>
    </source>
</evidence>
<evidence type="ECO:0000256" key="5">
    <source>
        <dbReference type="ARBA" id="ARBA00019465"/>
    </source>
</evidence>
<evidence type="ECO:0000313" key="13">
    <source>
        <dbReference type="EMBL" id="SNR41990.1"/>
    </source>
</evidence>
<dbReference type="Pfam" id="PF02558">
    <property type="entry name" value="ApbA"/>
    <property type="match status" value="1"/>
</dbReference>
<dbReference type="Gene3D" id="3.40.50.720">
    <property type="entry name" value="NAD(P)-binding Rossmann-like Domain"/>
    <property type="match status" value="1"/>
</dbReference>
<protein>
    <recommendedName>
        <fullName evidence="5 10">2-dehydropantoate 2-reductase</fullName>
        <ecNumber evidence="4 10">1.1.1.169</ecNumber>
    </recommendedName>
    <alternativeName>
        <fullName evidence="8 10">Ketopantoate reductase</fullName>
    </alternativeName>
</protein>
<evidence type="ECO:0000256" key="9">
    <source>
        <dbReference type="ARBA" id="ARBA00048793"/>
    </source>
</evidence>
<evidence type="ECO:0000259" key="11">
    <source>
        <dbReference type="Pfam" id="PF02558"/>
    </source>
</evidence>
<dbReference type="UniPathway" id="UPA00028">
    <property type="reaction ID" value="UER00004"/>
</dbReference>
<dbReference type="FunFam" id="3.40.50.720:FF:000307">
    <property type="entry name" value="2-dehydropantoate 2-reductase"/>
    <property type="match status" value="1"/>
</dbReference>
<dbReference type="GO" id="GO:0015940">
    <property type="term" value="P:pantothenate biosynthetic process"/>
    <property type="evidence" value="ECO:0007669"/>
    <property type="project" value="UniProtKB-UniPathway"/>
</dbReference>
<dbReference type="SUPFAM" id="SSF51735">
    <property type="entry name" value="NAD(P)-binding Rossmann-fold domains"/>
    <property type="match status" value="1"/>
</dbReference>
<evidence type="ECO:0000256" key="6">
    <source>
        <dbReference type="ARBA" id="ARBA00022857"/>
    </source>
</evidence>
<evidence type="ECO:0000313" key="14">
    <source>
        <dbReference type="Proteomes" id="UP000198379"/>
    </source>
</evidence>
<keyword evidence="7 10" id="KW-0560">Oxidoreductase</keyword>
<comment type="similarity">
    <text evidence="3 10">Belongs to the ketopantoate reductase family.</text>
</comment>
<keyword evidence="14" id="KW-1185">Reference proteome</keyword>
<evidence type="ECO:0000256" key="10">
    <source>
        <dbReference type="RuleBase" id="RU362068"/>
    </source>
</evidence>
<organism evidence="13 14">
    <name type="scientific">Dokdonia pacifica</name>
    <dbReference type="NCBI Taxonomy" id="1627892"/>
    <lineage>
        <taxon>Bacteria</taxon>
        <taxon>Pseudomonadati</taxon>
        <taxon>Bacteroidota</taxon>
        <taxon>Flavobacteriia</taxon>
        <taxon>Flavobacteriales</taxon>
        <taxon>Flavobacteriaceae</taxon>
        <taxon>Dokdonia</taxon>
    </lineage>
</organism>
<dbReference type="AlphaFoldDB" id="A0A238W618"/>
<sequence length="308" mass="33421">MKILIYGTGGVGGFIGGKLAQTQHQITLIARGAHLKAIQERGLQVQSITGDFTAHPHLATDDVSNIDTPDLVIFGTKSWQLKEASTVILQYTNKDTVFLPLQNGANNTAILNSVLPNEQVLSGLCRMISFIKSPGVISNPDIPPSFLFGEQDNTRTPRVTAILEVFKEAGLNANIPENIQVAIWQKFLFITTVSAIGGLTRASIGVMRDSPYIKDLMLKTAQEVYAVAHAKGIALPENTIDKAFAAIARQAPETTASTQRDLMEGKPSELENFNGFIVKEGKRVGVPTPVNEMIYQLLLPQENSARKG</sequence>
<dbReference type="Proteomes" id="UP000198379">
    <property type="component" value="Unassembled WGS sequence"/>
</dbReference>
<gene>
    <name evidence="13" type="ORF">SAMN06265376_101727</name>
</gene>
<dbReference type="FunFam" id="1.10.1040.10:FF:000017">
    <property type="entry name" value="2-dehydropantoate 2-reductase"/>
    <property type="match status" value="1"/>
</dbReference>
<keyword evidence="10" id="KW-0566">Pantothenate biosynthesis</keyword>
<evidence type="ECO:0000256" key="4">
    <source>
        <dbReference type="ARBA" id="ARBA00013014"/>
    </source>
</evidence>
<evidence type="ECO:0000256" key="7">
    <source>
        <dbReference type="ARBA" id="ARBA00023002"/>
    </source>
</evidence>
<evidence type="ECO:0000259" key="12">
    <source>
        <dbReference type="Pfam" id="PF08546"/>
    </source>
</evidence>
<dbReference type="PANTHER" id="PTHR21708:SF26">
    <property type="entry name" value="2-DEHYDROPANTOATE 2-REDUCTASE"/>
    <property type="match status" value="1"/>
</dbReference>
<dbReference type="InterPro" id="IPR051402">
    <property type="entry name" value="KPR-Related"/>
</dbReference>
<accession>A0A238W618</accession>
<dbReference type="GO" id="GO:0008677">
    <property type="term" value="F:2-dehydropantoate 2-reductase activity"/>
    <property type="evidence" value="ECO:0007669"/>
    <property type="project" value="UniProtKB-EC"/>
</dbReference>
<dbReference type="OrthoDB" id="9796561at2"/>
<evidence type="ECO:0000256" key="1">
    <source>
        <dbReference type="ARBA" id="ARBA00002919"/>
    </source>
</evidence>
<dbReference type="GO" id="GO:0005737">
    <property type="term" value="C:cytoplasm"/>
    <property type="evidence" value="ECO:0007669"/>
    <property type="project" value="TreeGrafter"/>
</dbReference>
<dbReference type="RefSeq" id="WP_089370047.1">
    <property type="nucleotide sequence ID" value="NZ_BMEP01000002.1"/>
</dbReference>
<dbReference type="InterPro" id="IPR003710">
    <property type="entry name" value="ApbA"/>
</dbReference>
<dbReference type="InterPro" id="IPR013328">
    <property type="entry name" value="6PGD_dom2"/>
</dbReference>
<keyword evidence="6 10" id="KW-0521">NADP</keyword>